<evidence type="ECO:0000313" key="4">
    <source>
        <dbReference type="Proteomes" id="UP000317494"/>
    </source>
</evidence>
<dbReference type="Proteomes" id="UP000317494">
    <property type="component" value="Unassembled WGS sequence"/>
</dbReference>
<organism evidence="2 4">
    <name type="scientific">Synchytrium endobioticum</name>
    <dbReference type="NCBI Taxonomy" id="286115"/>
    <lineage>
        <taxon>Eukaryota</taxon>
        <taxon>Fungi</taxon>
        <taxon>Fungi incertae sedis</taxon>
        <taxon>Chytridiomycota</taxon>
        <taxon>Chytridiomycota incertae sedis</taxon>
        <taxon>Chytridiomycetes</taxon>
        <taxon>Synchytriales</taxon>
        <taxon>Synchytriaceae</taxon>
        <taxon>Synchytrium</taxon>
    </lineage>
</organism>
<feature type="region of interest" description="Disordered" evidence="1">
    <location>
        <begin position="1"/>
        <end position="85"/>
    </location>
</feature>
<accession>A0A507CUJ8</accession>
<dbReference type="EMBL" id="QEAM01000070">
    <property type="protein sequence ID" value="TPX47738.1"/>
    <property type="molecule type" value="Genomic_DNA"/>
</dbReference>
<dbReference type="PANTHER" id="PTHR12069:SF0">
    <property type="entry name" value="DNA-DIRECTED RNA POLYMERASE III SUBUNIT RPC5"/>
    <property type="match status" value="1"/>
</dbReference>
<feature type="region of interest" description="Disordered" evidence="1">
    <location>
        <begin position="239"/>
        <end position="270"/>
    </location>
</feature>
<feature type="compositionally biased region" description="Basic and acidic residues" evidence="1">
    <location>
        <begin position="239"/>
        <end position="250"/>
    </location>
</feature>
<dbReference type="AlphaFoldDB" id="A0A507CUJ8"/>
<gene>
    <name evidence="3" type="ORF">SeLEV6574_g02479</name>
    <name evidence="2" type="ORF">SeMB42_g04993</name>
</gene>
<evidence type="ECO:0000313" key="2">
    <source>
        <dbReference type="EMBL" id="TPX42785.1"/>
    </source>
</evidence>
<feature type="compositionally biased region" description="Acidic residues" evidence="1">
    <location>
        <begin position="55"/>
        <end position="66"/>
    </location>
</feature>
<feature type="compositionally biased region" description="Basic and acidic residues" evidence="1">
    <location>
        <begin position="1"/>
        <end position="16"/>
    </location>
</feature>
<keyword evidence="4" id="KW-1185">Reference proteome</keyword>
<evidence type="ECO:0000256" key="1">
    <source>
        <dbReference type="SAM" id="MobiDB-lite"/>
    </source>
</evidence>
<feature type="compositionally biased region" description="Acidic residues" evidence="1">
    <location>
        <begin position="76"/>
        <end position="85"/>
    </location>
</feature>
<dbReference type="InterPro" id="IPR006886">
    <property type="entry name" value="RNA_pol_III_Rpc5"/>
</dbReference>
<dbReference type="Pfam" id="PF04801">
    <property type="entry name" value="RPC5"/>
    <property type="match status" value="1"/>
</dbReference>
<proteinExistence type="predicted"/>
<dbReference type="STRING" id="286115.A0A507CUJ8"/>
<name>A0A507CUJ8_9FUNG</name>
<reference evidence="4 5" key="1">
    <citation type="journal article" date="2019" name="Sci. Rep.">
        <title>Comparative genomics of chytrid fungi reveal insights into the obligate biotrophic and pathogenic lifestyle of Synchytrium endobioticum.</title>
        <authorList>
            <person name="van de Vossenberg B.T.L.H."/>
            <person name="Warris S."/>
            <person name="Nguyen H.D.T."/>
            <person name="van Gent-Pelzer M.P.E."/>
            <person name="Joly D.L."/>
            <person name="van de Geest H.C."/>
            <person name="Bonants P.J.M."/>
            <person name="Smith D.S."/>
            <person name="Levesque C.A."/>
            <person name="van der Lee T.A.J."/>
        </authorList>
    </citation>
    <scope>NUCLEOTIDE SEQUENCE [LARGE SCALE GENOMIC DNA]</scope>
    <source>
        <strain evidence="3 5">LEV6574</strain>
        <strain evidence="2 4">MB42</strain>
    </source>
</reference>
<sequence>MPRRVDEDEEDAHQADGDIEMENAAGAAELIHGDDYSVENVGNGDINNHQRADDGEAEGGDGDDVSSDSSLSSTDSDGEEPEDDDPIEAEYPVIVTDEPFQRLVLLQFPTRHKDFILPPQKGMIRPKADMISLEVPIETGSMHYDDDLAHKLGEGYRKDVQQTAKKKVKRLQFMDTDEHETRKFLEYQKLESVTVPTKQNNYMVSMTYNGRIYLTTLDSILHMRHNLKYVEYAQDKDLSKAADKSGKDGDGGGGADAPGGKSIIQTAGRSEDKDMMKRLAQLKLLQEDDDEAWMDCTMNNRDDPRVRARLAEFIKQDFEQCSITMAMDPYLKSLHGNIQPSSMVFNVDDANDVKLTAGLSRLEMGQLTSEARLKAFMINAQIAPYKVIKTFMELIGLSEKQILELCQRVAVLVNGVWVVRSELVYKGRLRDARCYLLAMFTRDEYIRRKEFTDIARLPVTQALNILTELSLFVPGRGWRLRENDLIFEYQHPAFAIEQRNIVQNEAQLAEGRLRIEIRKNITRKK</sequence>
<dbReference type="PANTHER" id="PTHR12069">
    <property type="entry name" value="DNA-DIRECTED RNA POLYMERASES III 80 KDA POLYPEPTIDE RNA POLYMERASE III SUBUNIT 5"/>
    <property type="match status" value="1"/>
</dbReference>
<dbReference type="OrthoDB" id="340681at2759"/>
<dbReference type="VEuPathDB" id="FungiDB:SeMB42_g04993"/>
<evidence type="ECO:0000313" key="3">
    <source>
        <dbReference type="EMBL" id="TPX47738.1"/>
    </source>
</evidence>
<evidence type="ECO:0008006" key="6">
    <source>
        <dbReference type="Google" id="ProtNLM"/>
    </source>
</evidence>
<dbReference type="EMBL" id="QEAN01000221">
    <property type="protein sequence ID" value="TPX42785.1"/>
    <property type="molecule type" value="Genomic_DNA"/>
</dbReference>
<protein>
    <recommendedName>
        <fullName evidence="6">DNA-directed RNA polymerase III subunit RPC5</fullName>
    </recommendedName>
</protein>
<dbReference type="Proteomes" id="UP000320475">
    <property type="component" value="Unassembled WGS sequence"/>
</dbReference>
<dbReference type="GO" id="GO:0042797">
    <property type="term" value="P:tRNA transcription by RNA polymerase III"/>
    <property type="evidence" value="ECO:0007669"/>
    <property type="project" value="TreeGrafter"/>
</dbReference>
<evidence type="ECO:0000313" key="5">
    <source>
        <dbReference type="Proteomes" id="UP000320475"/>
    </source>
</evidence>
<comment type="caution">
    <text evidence="2">The sequence shown here is derived from an EMBL/GenBank/DDBJ whole genome shotgun (WGS) entry which is preliminary data.</text>
</comment>
<dbReference type="GO" id="GO:0005666">
    <property type="term" value="C:RNA polymerase III complex"/>
    <property type="evidence" value="ECO:0007669"/>
    <property type="project" value="TreeGrafter"/>
</dbReference>